<dbReference type="Pfam" id="PF00106">
    <property type="entry name" value="adh_short"/>
    <property type="match status" value="2"/>
</dbReference>
<comment type="similarity">
    <text evidence="1 3">Belongs to the short-chain dehydrogenases/reductases (SDR) family.</text>
</comment>
<name>Q75DF0_EREGS</name>
<dbReference type="PRINTS" id="PR00080">
    <property type="entry name" value="SDRFAMILY"/>
</dbReference>
<sequence>MHSLAVAVVTGGTRGIGYQVVQRTLAEGLSCVFVGSSEASVATAFDQLGCTPLREHQFVRGVALDLATWPAWPAQASFPCWERSAAGSAQRAAALLDLAPGGPRRARYHYDLLVNCAGVSQASLAAHTSADAAARLLHVNLGSLVSLCQLSVRPMLRARRVAHARPTIVNVASVLGCAHAQPPPGTAVYAASKSAVIQYSRALAAELERTGIACHAVAPGLVPDTDMIAALPPDARARLAAAFPEAPTTPRAVCDHIWRLYRQPSPRAPGP</sequence>
<protein>
    <submittedName>
        <fullName evidence="4">ABR076Cp</fullName>
    </submittedName>
</protein>
<reference evidence="5" key="2">
    <citation type="journal article" date="2013" name="G3 (Bethesda)">
        <title>Genomes of Ashbya fungi isolated from insects reveal four mating-type loci, numerous translocations, lack of transposons, and distinct gene duplications.</title>
        <authorList>
            <person name="Dietrich F.S."/>
            <person name="Voegeli S."/>
            <person name="Kuo S."/>
            <person name="Philippsen P."/>
        </authorList>
    </citation>
    <scope>GENOME REANNOTATION</scope>
    <source>
        <strain evidence="5">ATCC 10895 / CBS 109.51 / FGSC 9923 / NRRL Y-1056</strain>
    </source>
</reference>
<dbReference type="PANTHER" id="PTHR42760">
    <property type="entry name" value="SHORT-CHAIN DEHYDROGENASES/REDUCTASES FAMILY MEMBER"/>
    <property type="match status" value="1"/>
</dbReference>
<dbReference type="InParanoid" id="Q75DF0"/>
<dbReference type="GO" id="GO:0048038">
    <property type="term" value="F:quinone binding"/>
    <property type="evidence" value="ECO:0000318"/>
    <property type="project" value="GO_Central"/>
</dbReference>
<evidence type="ECO:0000256" key="3">
    <source>
        <dbReference type="RuleBase" id="RU000363"/>
    </source>
</evidence>
<dbReference type="PRINTS" id="PR00081">
    <property type="entry name" value="GDHRDH"/>
</dbReference>
<dbReference type="EMBL" id="AE016815">
    <property type="protein sequence ID" value="AAS50846.2"/>
    <property type="molecule type" value="Genomic_DNA"/>
</dbReference>
<reference evidence="4 5" key="1">
    <citation type="journal article" date="2004" name="Science">
        <title>The Ashbya gossypii genome as a tool for mapping the ancient Saccharomyces cerevisiae genome.</title>
        <authorList>
            <person name="Dietrich F.S."/>
            <person name="Voegeli S."/>
            <person name="Brachat S."/>
            <person name="Lerch A."/>
            <person name="Gates K."/>
            <person name="Steiner S."/>
            <person name="Mohr C."/>
            <person name="Pohlmann R."/>
            <person name="Luedi P."/>
            <person name="Choi S."/>
            <person name="Wing R.A."/>
            <person name="Flavier A."/>
            <person name="Gaffney T.D."/>
            <person name="Philippsen P."/>
        </authorList>
    </citation>
    <scope>NUCLEOTIDE SEQUENCE [LARGE SCALE GENOMIC DNA]</scope>
    <source>
        <strain evidence="5">ATCC 10895 / CBS 109.51 / FGSC 9923 / NRRL Y-1056</strain>
    </source>
</reference>
<dbReference type="AlphaFoldDB" id="Q75DF0"/>
<evidence type="ECO:0000256" key="2">
    <source>
        <dbReference type="ARBA" id="ARBA00023002"/>
    </source>
</evidence>
<gene>
    <name evidence="4" type="ORF">AGOS_ABR076C</name>
</gene>
<dbReference type="eggNOG" id="KOG0725">
    <property type="taxonomic scope" value="Eukaryota"/>
</dbReference>
<keyword evidence="2" id="KW-0560">Oxidoreductase</keyword>
<dbReference type="InterPro" id="IPR036291">
    <property type="entry name" value="NAD(P)-bd_dom_sf"/>
</dbReference>
<dbReference type="Proteomes" id="UP000000591">
    <property type="component" value="Chromosome II"/>
</dbReference>
<dbReference type="OMA" id="QETETWG"/>
<dbReference type="GO" id="GO:0006633">
    <property type="term" value="P:fatty acid biosynthetic process"/>
    <property type="evidence" value="ECO:0000318"/>
    <property type="project" value="GO_Central"/>
</dbReference>
<dbReference type="STRING" id="284811.Q75DF0"/>
<dbReference type="SUPFAM" id="SSF51735">
    <property type="entry name" value="NAD(P)-binding Rossmann-fold domains"/>
    <property type="match status" value="1"/>
</dbReference>
<dbReference type="HOGENOM" id="CLU_010194_2_10_1"/>
<dbReference type="KEGG" id="ago:AGOS_ABR076C"/>
<organism evidence="4 5">
    <name type="scientific">Eremothecium gossypii (strain ATCC 10895 / CBS 109.51 / FGSC 9923 / NRRL Y-1056)</name>
    <name type="common">Yeast</name>
    <name type="synonym">Ashbya gossypii</name>
    <dbReference type="NCBI Taxonomy" id="284811"/>
    <lineage>
        <taxon>Eukaryota</taxon>
        <taxon>Fungi</taxon>
        <taxon>Dikarya</taxon>
        <taxon>Ascomycota</taxon>
        <taxon>Saccharomycotina</taxon>
        <taxon>Saccharomycetes</taxon>
        <taxon>Saccharomycetales</taxon>
        <taxon>Saccharomycetaceae</taxon>
        <taxon>Eremothecium</taxon>
    </lineage>
</organism>
<dbReference type="Gene3D" id="3.40.50.720">
    <property type="entry name" value="NAD(P)-binding Rossmann-like Domain"/>
    <property type="match status" value="1"/>
</dbReference>
<evidence type="ECO:0000313" key="5">
    <source>
        <dbReference type="Proteomes" id="UP000000591"/>
    </source>
</evidence>
<dbReference type="GO" id="GO:0016616">
    <property type="term" value="F:oxidoreductase activity, acting on the CH-OH group of donors, NAD or NADP as acceptor"/>
    <property type="evidence" value="ECO:0000318"/>
    <property type="project" value="GO_Central"/>
</dbReference>
<dbReference type="FunCoup" id="Q75DF0">
    <property type="interactions" value="148"/>
</dbReference>
<dbReference type="PANTHER" id="PTHR42760:SF133">
    <property type="entry name" value="3-OXOACYL-[ACYL-CARRIER-PROTEIN] REDUCTASE"/>
    <property type="match status" value="1"/>
</dbReference>
<dbReference type="RefSeq" id="NP_983022.2">
    <property type="nucleotide sequence ID" value="NM_208375.2"/>
</dbReference>
<evidence type="ECO:0000256" key="1">
    <source>
        <dbReference type="ARBA" id="ARBA00006484"/>
    </source>
</evidence>
<dbReference type="InterPro" id="IPR002347">
    <property type="entry name" value="SDR_fam"/>
</dbReference>
<proteinExistence type="inferred from homology"/>
<dbReference type="OrthoDB" id="417891at2759"/>
<keyword evidence="5" id="KW-1185">Reference proteome</keyword>
<accession>Q75DF0</accession>
<dbReference type="GeneID" id="4619126"/>
<dbReference type="CDD" id="cd05233">
    <property type="entry name" value="SDR_c"/>
    <property type="match status" value="1"/>
</dbReference>
<evidence type="ECO:0000313" key="4">
    <source>
        <dbReference type="EMBL" id="AAS50846.2"/>
    </source>
</evidence>